<evidence type="ECO:0000256" key="1">
    <source>
        <dbReference type="SAM" id="SignalP"/>
    </source>
</evidence>
<dbReference type="AlphaFoldDB" id="A0A553PU40"/>
<feature type="signal peptide" evidence="1">
    <location>
        <begin position="1"/>
        <end position="19"/>
    </location>
</feature>
<reference evidence="2 3" key="1">
    <citation type="journal article" date="2018" name="Nat. Ecol. Evol.">
        <title>Genomic signatures of mitonuclear coevolution across populations of Tigriopus californicus.</title>
        <authorList>
            <person name="Barreto F.S."/>
            <person name="Watson E.T."/>
            <person name="Lima T.G."/>
            <person name="Willett C.S."/>
            <person name="Edmands S."/>
            <person name="Li W."/>
            <person name="Burton R.S."/>
        </authorList>
    </citation>
    <scope>NUCLEOTIDE SEQUENCE [LARGE SCALE GENOMIC DNA]</scope>
    <source>
        <strain evidence="2 3">San Diego</strain>
    </source>
</reference>
<keyword evidence="1" id="KW-0732">Signal</keyword>
<gene>
    <name evidence="2" type="ORF">TCAL_09007</name>
</gene>
<dbReference type="EMBL" id="VCGU01000001">
    <property type="protein sequence ID" value="TRY81201.1"/>
    <property type="molecule type" value="Genomic_DNA"/>
</dbReference>
<dbReference type="Proteomes" id="UP000318571">
    <property type="component" value="Chromosome 12"/>
</dbReference>
<keyword evidence="3" id="KW-1185">Reference proteome</keyword>
<evidence type="ECO:0000313" key="2">
    <source>
        <dbReference type="EMBL" id="TRY81201.1"/>
    </source>
</evidence>
<sequence>MKPIISILFALLLVTGTMCGPITKETFHFQTQNTAHCLSKDPELILDMYQILPGGNEKDLSNQAMIIYEATKDLIPHYKVCFCQDYGVNCKILDGANL</sequence>
<name>A0A553PU40_TIGCA</name>
<feature type="chain" id="PRO_5022087978" evidence="1">
    <location>
        <begin position="20"/>
        <end position="98"/>
    </location>
</feature>
<accession>A0A553PU40</accession>
<organism evidence="2 3">
    <name type="scientific">Tigriopus californicus</name>
    <name type="common">Marine copepod</name>
    <dbReference type="NCBI Taxonomy" id="6832"/>
    <lineage>
        <taxon>Eukaryota</taxon>
        <taxon>Metazoa</taxon>
        <taxon>Ecdysozoa</taxon>
        <taxon>Arthropoda</taxon>
        <taxon>Crustacea</taxon>
        <taxon>Multicrustacea</taxon>
        <taxon>Hexanauplia</taxon>
        <taxon>Copepoda</taxon>
        <taxon>Harpacticoida</taxon>
        <taxon>Harpacticidae</taxon>
        <taxon>Tigriopus</taxon>
    </lineage>
</organism>
<comment type="caution">
    <text evidence="2">The sequence shown here is derived from an EMBL/GenBank/DDBJ whole genome shotgun (WGS) entry which is preliminary data.</text>
</comment>
<proteinExistence type="predicted"/>
<evidence type="ECO:0000313" key="3">
    <source>
        <dbReference type="Proteomes" id="UP000318571"/>
    </source>
</evidence>
<protein>
    <submittedName>
        <fullName evidence="2">Uncharacterized protein</fullName>
    </submittedName>
</protein>